<reference evidence="2" key="1">
    <citation type="journal article" date="2019" name="Plant Biotechnol. J.">
        <title>Genome sequencing of the Australian wild diploid species Gossypium australe highlights disease resistance and delayed gland morphogenesis.</title>
        <authorList>
            <person name="Cai Y."/>
            <person name="Cai X."/>
            <person name="Wang Q."/>
            <person name="Wang P."/>
            <person name="Zhang Y."/>
            <person name="Cai C."/>
            <person name="Xu Y."/>
            <person name="Wang K."/>
            <person name="Zhou Z."/>
            <person name="Wang C."/>
            <person name="Geng S."/>
            <person name="Li B."/>
            <person name="Dong Q."/>
            <person name="Hou Y."/>
            <person name="Wang H."/>
            <person name="Ai P."/>
            <person name="Liu Z."/>
            <person name="Yi F."/>
            <person name="Sun M."/>
            <person name="An G."/>
            <person name="Cheng J."/>
            <person name="Zhang Y."/>
            <person name="Shi Q."/>
            <person name="Xie Y."/>
            <person name="Shi X."/>
            <person name="Chang Y."/>
            <person name="Huang F."/>
            <person name="Chen Y."/>
            <person name="Hong S."/>
            <person name="Mi L."/>
            <person name="Sun Q."/>
            <person name="Zhang L."/>
            <person name="Zhou B."/>
            <person name="Peng R."/>
            <person name="Zhang X."/>
            <person name="Liu F."/>
        </authorList>
    </citation>
    <scope>NUCLEOTIDE SEQUENCE [LARGE SCALE GENOMIC DNA]</scope>
    <source>
        <strain evidence="2">cv. PA1801</strain>
    </source>
</reference>
<dbReference type="GO" id="GO:0003964">
    <property type="term" value="F:RNA-directed DNA polymerase activity"/>
    <property type="evidence" value="ECO:0007669"/>
    <property type="project" value="UniProtKB-KW"/>
</dbReference>
<dbReference type="AlphaFoldDB" id="A0A5B6WJ48"/>
<accession>A0A5B6WJ48</accession>
<evidence type="ECO:0000313" key="2">
    <source>
        <dbReference type="Proteomes" id="UP000325315"/>
    </source>
</evidence>
<gene>
    <name evidence="1" type="ORF">EPI10_021269</name>
</gene>
<sequence length="113" mass="13299">MLEGELNDDSLSKIIDTKIHLNLEIDKDEMYWEQRARQNWLKLGDKNLAYFHICALARRKANTISKLVTEEEKDLFKTNGEADSCKVLEGIDRIITQEDNKFLLDPFQKKRSR</sequence>
<keyword evidence="1" id="KW-0548">Nucleotidyltransferase</keyword>
<protein>
    <submittedName>
        <fullName evidence="1">Non-ltr retroelement reverse transcriptase</fullName>
    </submittedName>
</protein>
<organism evidence="1 2">
    <name type="scientific">Gossypium australe</name>
    <dbReference type="NCBI Taxonomy" id="47621"/>
    <lineage>
        <taxon>Eukaryota</taxon>
        <taxon>Viridiplantae</taxon>
        <taxon>Streptophyta</taxon>
        <taxon>Embryophyta</taxon>
        <taxon>Tracheophyta</taxon>
        <taxon>Spermatophyta</taxon>
        <taxon>Magnoliopsida</taxon>
        <taxon>eudicotyledons</taxon>
        <taxon>Gunneridae</taxon>
        <taxon>Pentapetalae</taxon>
        <taxon>rosids</taxon>
        <taxon>malvids</taxon>
        <taxon>Malvales</taxon>
        <taxon>Malvaceae</taxon>
        <taxon>Malvoideae</taxon>
        <taxon>Gossypium</taxon>
    </lineage>
</organism>
<keyword evidence="1" id="KW-0695">RNA-directed DNA polymerase</keyword>
<dbReference type="Proteomes" id="UP000325315">
    <property type="component" value="Unassembled WGS sequence"/>
</dbReference>
<dbReference type="EMBL" id="SMMG02000003">
    <property type="protein sequence ID" value="KAA3480862.1"/>
    <property type="molecule type" value="Genomic_DNA"/>
</dbReference>
<keyword evidence="2" id="KW-1185">Reference proteome</keyword>
<evidence type="ECO:0000313" key="1">
    <source>
        <dbReference type="EMBL" id="KAA3480862.1"/>
    </source>
</evidence>
<dbReference type="OrthoDB" id="998851at2759"/>
<proteinExistence type="predicted"/>
<keyword evidence="1" id="KW-0808">Transferase</keyword>
<comment type="caution">
    <text evidence="1">The sequence shown here is derived from an EMBL/GenBank/DDBJ whole genome shotgun (WGS) entry which is preliminary data.</text>
</comment>
<name>A0A5B6WJ48_9ROSI</name>